<dbReference type="Pfam" id="PF03468">
    <property type="entry name" value="XS"/>
    <property type="match status" value="1"/>
</dbReference>
<dbReference type="Gene3D" id="3.30.540.10">
    <property type="entry name" value="Fructose-1,6-Bisphosphatase, subunit A, domain 1"/>
    <property type="match status" value="1"/>
</dbReference>
<evidence type="ECO:0000256" key="4">
    <source>
        <dbReference type="ARBA" id="ARBA00022801"/>
    </source>
</evidence>
<name>A0AAD8MR00_9APIA</name>
<dbReference type="FunFam" id="3.40.190.80:FF:000009">
    <property type="entry name" value="Fructose-1,6-bisphosphatase, chloroplastic"/>
    <property type="match status" value="1"/>
</dbReference>
<dbReference type="PIRSF" id="PIRSF500210">
    <property type="entry name" value="FBPtase"/>
    <property type="match status" value="1"/>
</dbReference>
<proteinExistence type="inferred from homology"/>
<evidence type="ECO:0000256" key="8">
    <source>
        <dbReference type="ARBA" id="ARBA00032973"/>
    </source>
</evidence>
<evidence type="ECO:0000256" key="1">
    <source>
        <dbReference type="ARBA" id="ARBA00001273"/>
    </source>
</evidence>
<feature type="compositionally biased region" description="Basic and acidic residues" evidence="11">
    <location>
        <begin position="764"/>
        <end position="778"/>
    </location>
</feature>
<evidence type="ECO:0000256" key="10">
    <source>
        <dbReference type="SAM" id="Coils"/>
    </source>
</evidence>
<dbReference type="InterPro" id="IPR000146">
    <property type="entry name" value="FBPase_class-1"/>
</dbReference>
<dbReference type="InterPro" id="IPR005381">
    <property type="entry name" value="Znf-XS_domain"/>
</dbReference>
<evidence type="ECO:0000256" key="6">
    <source>
        <dbReference type="ARBA" id="ARBA00023158"/>
    </source>
</evidence>
<dbReference type="InterPro" id="IPR033391">
    <property type="entry name" value="FBPase_N"/>
</dbReference>
<feature type="compositionally biased region" description="Polar residues" evidence="11">
    <location>
        <begin position="780"/>
        <end position="790"/>
    </location>
</feature>
<reference evidence="16" key="1">
    <citation type="submission" date="2023-02" db="EMBL/GenBank/DDBJ databases">
        <title>Genome of toxic invasive species Heracleum sosnowskyi carries increased number of genes despite the absence of recent whole-genome duplications.</title>
        <authorList>
            <person name="Schelkunov M."/>
            <person name="Shtratnikova V."/>
            <person name="Makarenko M."/>
            <person name="Klepikova A."/>
            <person name="Omelchenko D."/>
            <person name="Novikova G."/>
            <person name="Obukhova E."/>
            <person name="Bogdanov V."/>
            <person name="Penin A."/>
            <person name="Logacheva M."/>
        </authorList>
    </citation>
    <scope>NUCLEOTIDE SEQUENCE</scope>
    <source>
        <strain evidence="16">Hsosn_3</strain>
        <tissue evidence="16">Leaf</tissue>
    </source>
</reference>
<dbReference type="InterPro" id="IPR045177">
    <property type="entry name" value="FDM1-5/IDN2"/>
</dbReference>
<dbReference type="EC" id="3.1.3.11" evidence="3"/>
<evidence type="ECO:0000259" key="14">
    <source>
        <dbReference type="Pfam" id="PF03470"/>
    </source>
</evidence>
<dbReference type="PRINTS" id="PR00115">
    <property type="entry name" value="F16BPHPHTASE"/>
</dbReference>
<evidence type="ECO:0000313" key="16">
    <source>
        <dbReference type="EMBL" id="KAK1386265.1"/>
    </source>
</evidence>
<feature type="coiled-coil region" evidence="10">
    <location>
        <begin position="356"/>
        <end position="436"/>
    </location>
</feature>
<dbReference type="Pfam" id="PF00316">
    <property type="entry name" value="FBPase"/>
    <property type="match status" value="1"/>
</dbReference>
<dbReference type="HAMAP" id="MF_01855">
    <property type="entry name" value="FBPase_class1"/>
    <property type="match status" value="1"/>
</dbReference>
<dbReference type="InterPro" id="IPR038588">
    <property type="entry name" value="XS_domain_sf"/>
</dbReference>
<feature type="domain" description="XS" evidence="13">
    <location>
        <begin position="575"/>
        <end position="638"/>
    </location>
</feature>
<dbReference type="SUPFAM" id="SSF56655">
    <property type="entry name" value="Carbohydrate phosphatase"/>
    <property type="match status" value="1"/>
</dbReference>
<dbReference type="Gene3D" id="3.30.70.2890">
    <property type="entry name" value="XS domain"/>
    <property type="match status" value="1"/>
</dbReference>
<evidence type="ECO:0000259" key="12">
    <source>
        <dbReference type="Pfam" id="PF00316"/>
    </source>
</evidence>
<gene>
    <name evidence="16" type="ORF">POM88_024000</name>
</gene>
<dbReference type="PANTHER" id="PTHR21596">
    <property type="entry name" value="RIBONUCLEASE P SUBUNIT P38"/>
    <property type="match status" value="1"/>
</dbReference>
<dbReference type="InterPro" id="IPR005380">
    <property type="entry name" value="XS_domain"/>
</dbReference>
<keyword evidence="6" id="KW-0943">RNA-mediated gene silencing</keyword>
<evidence type="ECO:0000256" key="11">
    <source>
        <dbReference type="SAM" id="MobiDB-lite"/>
    </source>
</evidence>
<dbReference type="FunFam" id="3.30.540.10:FF:000019">
    <property type="entry name" value="Fructose-1,6-bisphosphatase, chloroplastic"/>
    <property type="match status" value="1"/>
</dbReference>
<accession>A0AAD8MR00</accession>
<sequence>MANTPNGLTIKSSFQMGSAQSSVSDNEYASKKIASIVASPFNSSLANYSVDNVGNSERDKPKPLDIVANEIILSSLRKSGKVSVMASEEDDAPVWISDNGPFVVVTDPLDGSRNIDASIPTGTIFGIYNRLAEVDHLPVEEKATINSLQSGGQLVAAGYVLYSSATIMCISFGSGTHAFTLDHATGDFILTHPSIKIPPRGQIYSVNDARYFDWPEGLRKYIDTVRQGKGKYPKKYSARYICSLVADFHRTLLYGGVAMNPRDHLRLVYEANPLIFLVEHAGGRGSDGKHKILSIQPVKLHQRLPLFLGSPEDMEELESYGDVQQKMDLSSGEESDISDSEISRDISISMEQNRAGESLIRLLEEQQRVKEAAQNEILRLERELDEKQRLEMEILELKGKLQVMKHLESEDDEALKSKMKELQEELEERNKEMTWKMDFSSGEESDISDSEIFEYKEKPYGLLKSGKLKVKVHNGSLRCPFCAGKKKQDYKYKELLQHATGAGKGSSNRRAKQKANHLALAQYLENDLGDETEQPPQVAAPGAPDSNQNELLCNPWTGIVVNIVKGYDRGRDIFSEEEKLTGQAIVKFSNSWAGLTKAMEFEKSFQADDHSKKDRVSQKSLTEQLMFGWFARADDYESEGVIGDYLRKSAVLKTISDVLREEEYDKHNRIQTLTCELDKRMENLDELQTKYNEKSMSLSSRYIKIPQVNYNELSTSPETRRLQQISQENIRNVIAEQDLLNLELEAKRKELDLWSRELNRREVRTEHDRKKLDEERNKSNVRNSSLQLASMEQKRAGEKVLRLLEEQQREKEAAQNEILILERELDEKQRLEIERKVASYEASRK</sequence>
<feature type="region of interest" description="Disordered" evidence="11">
    <location>
        <begin position="764"/>
        <end position="792"/>
    </location>
</feature>
<dbReference type="EMBL" id="JAUIZM010000005">
    <property type="protein sequence ID" value="KAK1386265.1"/>
    <property type="molecule type" value="Genomic_DNA"/>
</dbReference>
<evidence type="ECO:0000256" key="3">
    <source>
        <dbReference type="ARBA" id="ARBA00013093"/>
    </source>
</evidence>
<dbReference type="InterPro" id="IPR044015">
    <property type="entry name" value="FBPase_C_dom"/>
</dbReference>
<comment type="caution">
    <text evidence="16">The sequence shown here is derived from an EMBL/GenBank/DDBJ whole genome shotgun (WGS) entry which is preliminary data.</text>
</comment>
<organism evidence="16 17">
    <name type="scientific">Heracleum sosnowskyi</name>
    <dbReference type="NCBI Taxonomy" id="360622"/>
    <lineage>
        <taxon>Eukaryota</taxon>
        <taxon>Viridiplantae</taxon>
        <taxon>Streptophyta</taxon>
        <taxon>Embryophyta</taxon>
        <taxon>Tracheophyta</taxon>
        <taxon>Spermatophyta</taxon>
        <taxon>Magnoliopsida</taxon>
        <taxon>eudicotyledons</taxon>
        <taxon>Gunneridae</taxon>
        <taxon>Pentapetalae</taxon>
        <taxon>asterids</taxon>
        <taxon>campanulids</taxon>
        <taxon>Apiales</taxon>
        <taxon>Apiaceae</taxon>
        <taxon>Apioideae</taxon>
        <taxon>apioid superclade</taxon>
        <taxon>Tordylieae</taxon>
        <taxon>Tordyliinae</taxon>
        <taxon>Heracleum</taxon>
    </lineage>
</organism>
<comment type="catalytic activity">
    <reaction evidence="1">
        <text>beta-D-fructose 1,6-bisphosphate + H2O = beta-D-fructose 6-phosphate + phosphate</text>
        <dbReference type="Rhea" id="RHEA:11064"/>
        <dbReference type="ChEBI" id="CHEBI:15377"/>
        <dbReference type="ChEBI" id="CHEBI:32966"/>
        <dbReference type="ChEBI" id="CHEBI:43474"/>
        <dbReference type="ChEBI" id="CHEBI:57634"/>
        <dbReference type="EC" id="3.1.3.11"/>
    </reaction>
</comment>
<feature type="domain" description="Fructose-1-6-bisphosphatase class 1 C-terminal" evidence="15">
    <location>
        <begin position="197"/>
        <end position="320"/>
    </location>
</feature>
<dbReference type="GO" id="GO:0080188">
    <property type="term" value="P:gene silencing by siRNA-directed DNA methylation"/>
    <property type="evidence" value="ECO:0007669"/>
    <property type="project" value="InterPro"/>
</dbReference>
<dbReference type="Pfam" id="PF18913">
    <property type="entry name" value="FBPase_C"/>
    <property type="match status" value="1"/>
</dbReference>
<dbReference type="Proteomes" id="UP001237642">
    <property type="component" value="Unassembled WGS sequence"/>
</dbReference>
<dbReference type="AlphaFoldDB" id="A0AAD8MR00"/>
<feature type="domain" description="Fructose-1-6-bisphosphatase class I N-terminal" evidence="12">
    <location>
        <begin position="53"/>
        <end position="193"/>
    </location>
</feature>
<evidence type="ECO:0000256" key="9">
    <source>
        <dbReference type="RuleBase" id="RU000508"/>
    </source>
</evidence>
<feature type="domain" description="Zinc finger-XS" evidence="14">
    <location>
        <begin position="479"/>
        <end position="521"/>
    </location>
</feature>
<feature type="coiled-coil region" evidence="10">
    <location>
        <begin position="797"/>
        <end position="841"/>
    </location>
</feature>
<comment type="similarity">
    <text evidence="2 9">Belongs to the FBPase class 1 family.</text>
</comment>
<evidence type="ECO:0000259" key="15">
    <source>
        <dbReference type="Pfam" id="PF18913"/>
    </source>
</evidence>
<keyword evidence="5 10" id="KW-0175">Coiled coil</keyword>
<evidence type="ECO:0000256" key="2">
    <source>
        <dbReference type="ARBA" id="ARBA00010941"/>
    </source>
</evidence>
<dbReference type="CDD" id="cd00354">
    <property type="entry name" value="FBPase"/>
    <property type="match status" value="1"/>
</dbReference>
<dbReference type="GO" id="GO:0042132">
    <property type="term" value="F:fructose 1,6-bisphosphate 1-phosphatase activity"/>
    <property type="evidence" value="ECO:0007669"/>
    <property type="project" value="UniProtKB-EC"/>
</dbReference>
<dbReference type="Pfam" id="PF03470">
    <property type="entry name" value="zf-XS"/>
    <property type="match status" value="1"/>
</dbReference>
<keyword evidence="7 9" id="KW-0119">Carbohydrate metabolism</keyword>
<evidence type="ECO:0000256" key="5">
    <source>
        <dbReference type="ARBA" id="ARBA00023054"/>
    </source>
</evidence>
<evidence type="ECO:0000259" key="13">
    <source>
        <dbReference type="Pfam" id="PF03468"/>
    </source>
</evidence>
<dbReference type="Gene3D" id="3.40.190.80">
    <property type="match status" value="1"/>
</dbReference>
<dbReference type="PIRSF" id="PIRSF000904">
    <property type="entry name" value="FBPtase_SBPase"/>
    <property type="match status" value="1"/>
</dbReference>
<evidence type="ECO:0000313" key="17">
    <source>
        <dbReference type="Proteomes" id="UP001237642"/>
    </source>
</evidence>
<evidence type="ECO:0000256" key="7">
    <source>
        <dbReference type="ARBA" id="ARBA00023277"/>
    </source>
</evidence>
<protein>
    <recommendedName>
        <fullName evidence="3">fructose-bisphosphatase</fullName>
        <ecNumber evidence="3">3.1.3.11</ecNumber>
    </recommendedName>
    <alternativeName>
        <fullName evidence="8">D-fructose-1,6-bisphosphate 1-phosphohydrolase</fullName>
    </alternativeName>
</protein>
<keyword evidence="4 9" id="KW-0378">Hydrolase</keyword>
<keyword evidence="17" id="KW-1185">Reference proteome</keyword>
<dbReference type="GO" id="GO:0005975">
    <property type="term" value="P:carbohydrate metabolic process"/>
    <property type="evidence" value="ECO:0007669"/>
    <property type="project" value="InterPro"/>
</dbReference>
<reference evidence="16" key="2">
    <citation type="submission" date="2023-05" db="EMBL/GenBank/DDBJ databases">
        <authorList>
            <person name="Schelkunov M.I."/>
        </authorList>
    </citation>
    <scope>NUCLEOTIDE SEQUENCE</scope>
    <source>
        <strain evidence="16">Hsosn_3</strain>
        <tissue evidence="16">Leaf</tissue>
    </source>
</reference>
<dbReference type="InterPro" id="IPR028343">
    <property type="entry name" value="FBPtase"/>
</dbReference>
<dbReference type="PANTHER" id="PTHR21596:SF3">
    <property type="entry name" value="FACTOR OF DNA METHYLATION 1-RELATED"/>
    <property type="match status" value="1"/>
</dbReference>